<reference evidence="1 2" key="1">
    <citation type="submission" date="2020-08" db="EMBL/GenBank/DDBJ databases">
        <title>Genomic Encyclopedia of Type Strains, Phase III (KMG-III): the genomes of soil and plant-associated and newly described type strains.</title>
        <authorList>
            <person name="Whitman W."/>
        </authorList>
    </citation>
    <scope>NUCLEOTIDE SEQUENCE [LARGE SCALE GENOMIC DNA]</scope>
    <source>
        <strain evidence="1 2">CECT 3287</strain>
    </source>
</reference>
<name>A0A7W5FIF5_9ACTN</name>
<sequence length="246" mass="27008">MAEAAHLPMREVVRRAGALPGVRPRRFVPLLLPMWAVDVVAEVREAHSYDVFDRYLSRAVAEAGLRRPAELAAFFGVEPALVTRAVRFLVRIGHLRYDGDDLALTELGHLSIADGRRHVLTPGRRITLRFDGCGGEPVPHAHATHSVWLSEPALTLPDGTVFDPVGPAHPLPPNAVELLLNRPDTADFTGPAVPVQVTAAAPRPVWLPIYAVECEDEPLVFGWAVDGPDPYLRDVYDRHRGQSEAD</sequence>
<dbReference type="AlphaFoldDB" id="A0A7W5FIF5"/>
<proteinExistence type="predicted"/>
<keyword evidence="2" id="KW-1185">Reference proteome</keyword>
<evidence type="ECO:0000313" key="2">
    <source>
        <dbReference type="Proteomes" id="UP000590749"/>
    </source>
</evidence>
<protein>
    <submittedName>
        <fullName evidence="1">Uncharacterized protein</fullName>
    </submittedName>
</protein>
<dbReference type="EMBL" id="JACHXF010000019">
    <property type="protein sequence ID" value="MBB3099477.1"/>
    <property type="molecule type" value="Genomic_DNA"/>
</dbReference>
<organism evidence="1 2">
    <name type="scientific">Actinoplanes campanulatus</name>
    <dbReference type="NCBI Taxonomy" id="113559"/>
    <lineage>
        <taxon>Bacteria</taxon>
        <taxon>Bacillati</taxon>
        <taxon>Actinomycetota</taxon>
        <taxon>Actinomycetes</taxon>
        <taxon>Micromonosporales</taxon>
        <taxon>Micromonosporaceae</taxon>
        <taxon>Actinoplanes</taxon>
    </lineage>
</organism>
<evidence type="ECO:0000313" key="1">
    <source>
        <dbReference type="EMBL" id="MBB3099477.1"/>
    </source>
</evidence>
<dbReference type="RefSeq" id="WP_183225544.1">
    <property type="nucleotide sequence ID" value="NZ_BMPW01000023.1"/>
</dbReference>
<dbReference type="SUPFAM" id="SSF46785">
    <property type="entry name" value="Winged helix' DNA-binding domain"/>
    <property type="match status" value="1"/>
</dbReference>
<comment type="caution">
    <text evidence="1">The sequence shown here is derived from an EMBL/GenBank/DDBJ whole genome shotgun (WGS) entry which is preliminary data.</text>
</comment>
<dbReference type="InterPro" id="IPR036390">
    <property type="entry name" value="WH_DNA-bd_sf"/>
</dbReference>
<gene>
    <name evidence="1" type="ORF">FHR83_007184</name>
</gene>
<dbReference type="Proteomes" id="UP000590749">
    <property type="component" value="Unassembled WGS sequence"/>
</dbReference>
<accession>A0A7W5FIF5</accession>